<comment type="caution">
    <text evidence="1">The sequence shown here is derived from an EMBL/GenBank/DDBJ whole genome shotgun (WGS) entry which is preliminary data.</text>
</comment>
<dbReference type="AlphaFoldDB" id="A0AAD7VA52"/>
<gene>
    <name evidence="1" type="ORF">O0I10_002689</name>
</gene>
<evidence type="ECO:0000313" key="2">
    <source>
        <dbReference type="Proteomes" id="UP001234581"/>
    </source>
</evidence>
<dbReference type="EMBL" id="JARTCD010000008">
    <property type="protein sequence ID" value="KAJ8661423.1"/>
    <property type="molecule type" value="Genomic_DNA"/>
</dbReference>
<reference evidence="1 2" key="1">
    <citation type="submission" date="2023-03" db="EMBL/GenBank/DDBJ databases">
        <title>Genome sequence of Lichtheimia ornata CBS 291.66.</title>
        <authorList>
            <person name="Mohabir J.T."/>
            <person name="Shea T.P."/>
            <person name="Kurbessoian T."/>
            <person name="Berby B."/>
            <person name="Fontaine J."/>
            <person name="Livny J."/>
            <person name="Gnirke A."/>
            <person name="Stajich J.E."/>
            <person name="Cuomo C.A."/>
        </authorList>
    </citation>
    <scope>NUCLEOTIDE SEQUENCE [LARGE SCALE GENOMIC DNA]</scope>
    <source>
        <strain evidence="1">CBS 291.66</strain>
    </source>
</reference>
<dbReference type="GeneID" id="83210105"/>
<accession>A0AAD7VA52</accession>
<sequence>MTTHQVAGFTLSAESPLISTLGVEELVNRATQQGSFLAELLKMLDPQNIATNETAKDAYEECVKLRSHISEQLWVVCENENVTSLETTMESLARVCARYEFLKDVAEGDWEIIDHRVPIC</sequence>
<protein>
    <submittedName>
        <fullName evidence="1">Uncharacterized protein</fullName>
    </submittedName>
</protein>
<organism evidence="1 2">
    <name type="scientific">Lichtheimia ornata</name>
    <dbReference type="NCBI Taxonomy" id="688661"/>
    <lineage>
        <taxon>Eukaryota</taxon>
        <taxon>Fungi</taxon>
        <taxon>Fungi incertae sedis</taxon>
        <taxon>Mucoromycota</taxon>
        <taxon>Mucoromycotina</taxon>
        <taxon>Mucoromycetes</taxon>
        <taxon>Mucorales</taxon>
        <taxon>Lichtheimiaceae</taxon>
        <taxon>Lichtheimia</taxon>
    </lineage>
</organism>
<keyword evidence="2" id="KW-1185">Reference proteome</keyword>
<evidence type="ECO:0000313" key="1">
    <source>
        <dbReference type="EMBL" id="KAJ8661423.1"/>
    </source>
</evidence>
<dbReference type="RefSeq" id="XP_058346336.1">
    <property type="nucleotide sequence ID" value="XM_058482769.1"/>
</dbReference>
<proteinExistence type="predicted"/>
<dbReference type="SUPFAM" id="SSF89009">
    <property type="entry name" value="GAT-like domain"/>
    <property type="match status" value="1"/>
</dbReference>
<name>A0AAD7VA52_9FUNG</name>
<dbReference type="Proteomes" id="UP001234581">
    <property type="component" value="Unassembled WGS sequence"/>
</dbReference>